<dbReference type="HOGENOM" id="CLU_108696_5_1_6"/>
<dbReference type="Proteomes" id="UP000007289">
    <property type="component" value="Chromosome"/>
</dbReference>
<reference evidence="2" key="1">
    <citation type="journal article" date="2012" name="PLoS Genet.">
        <title>Comparative Genomics of Plant-Associated Pseudomonas spp.: Insights into Diversity and Inheritance of Traits Involved in Multitrophic Interactions.</title>
        <authorList>
            <person name="Loper J.E."/>
            <person name="Hassan K.A."/>
            <person name="Mavrodi D.V."/>
            <person name="Davis E.W.II."/>
            <person name="Lim C.K."/>
            <person name="Shaffer B.T."/>
            <person name="Elbourne L.D."/>
            <person name="Stockwell V.O."/>
            <person name="Hartney S.L."/>
            <person name="Breakwell K."/>
            <person name="Henkels M.D."/>
            <person name="Tetu S.G."/>
            <person name="Rangel L.I."/>
            <person name="Kidarsa T.A."/>
            <person name="Wilson N.L."/>
            <person name="van de Mortel J.E."/>
            <person name="Song C."/>
            <person name="Blumhagen R."/>
            <person name="Radune D."/>
            <person name="Hostetler J.B."/>
            <person name="Brinkac L.M."/>
            <person name="Durkin A.S."/>
            <person name="Kluepfel D.A."/>
            <person name="Wechter W.P."/>
            <person name="Anderson A.J."/>
            <person name="Kim Y.C."/>
            <person name="Pierson L.S.III."/>
            <person name="Pierson E.A."/>
            <person name="Lindow S.E."/>
            <person name="Kobayashi D.Y."/>
            <person name="Raaijmakers J.M."/>
            <person name="Weller D.M."/>
            <person name="Thomashow L.S."/>
            <person name="Allen A.E."/>
            <person name="Paulsen I.T."/>
        </authorList>
    </citation>
    <scope>NUCLEOTIDE SEQUENCE [LARGE SCALE GENOMIC DNA]</scope>
    <source>
        <strain evidence="2">Q2-87</strain>
    </source>
</reference>
<dbReference type="RefSeq" id="WP_003183565.1">
    <property type="nucleotide sequence ID" value="NZ_CM001558.1"/>
</dbReference>
<feature type="domain" description="Carrier" evidence="1">
    <location>
        <begin position="5"/>
        <end position="83"/>
    </location>
</feature>
<dbReference type="Pfam" id="PF00550">
    <property type="entry name" value="PP-binding"/>
    <property type="match status" value="1"/>
</dbReference>
<dbReference type="PROSITE" id="PS50075">
    <property type="entry name" value="CARRIER"/>
    <property type="match status" value="1"/>
</dbReference>
<dbReference type="InterPro" id="IPR036736">
    <property type="entry name" value="ACP-like_sf"/>
</dbReference>
<sequence>MNASVAQTCIESKVIALLSGYFPTSQGKIGRCSRLVEDLNVDSVDVVEIIIMLDEAFNVDLPPYQVEAWNSVSDIIHSVAAARGA</sequence>
<dbReference type="SUPFAM" id="SSF47336">
    <property type="entry name" value="ACP-like"/>
    <property type="match status" value="1"/>
</dbReference>
<gene>
    <name evidence="2" type="ORF">PflQ2_3699</name>
</gene>
<protein>
    <submittedName>
        <fullName evidence="2">Acyl carrier protein, putative</fullName>
    </submittedName>
</protein>
<organism evidence="2">
    <name type="scientific">Pseudomonas fluorescens (strain Q2-87)</name>
    <dbReference type="NCBI Taxonomy" id="1038922"/>
    <lineage>
        <taxon>Bacteria</taxon>
        <taxon>Pseudomonadati</taxon>
        <taxon>Pseudomonadota</taxon>
        <taxon>Gammaproteobacteria</taxon>
        <taxon>Pseudomonadales</taxon>
        <taxon>Pseudomonadaceae</taxon>
        <taxon>Pseudomonas</taxon>
    </lineage>
</organism>
<accession>J2Y2M7</accession>
<dbReference type="EMBL" id="AGBM01000001">
    <property type="protein sequence ID" value="EJL01411.1"/>
    <property type="molecule type" value="Genomic_DNA"/>
</dbReference>
<proteinExistence type="predicted"/>
<dbReference type="AlphaFoldDB" id="J2Y2M7"/>
<evidence type="ECO:0000313" key="2">
    <source>
        <dbReference type="EMBL" id="EJL01411.1"/>
    </source>
</evidence>
<evidence type="ECO:0000259" key="1">
    <source>
        <dbReference type="PROSITE" id="PS50075"/>
    </source>
</evidence>
<name>J2Y2M7_PSEFQ</name>
<dbReference type="InterPro" id="IPR009081">
    <property type="entry name" value="PP-bd_ACP"/>
</dbReference>
<comment type="caution">
    <text evidence="2">The sequence shown here is derived from an EMBL/GenBank/DDBJ whole genome shotgun (WGS) entry which is preliminary data.</text>
</comment>
<dbReference type="Gene3D" id="1.10.1200.10">
    <property type="entry name" value="ACP-like"/>
    <property type="match status" value="1"/>
</dbReference>